<dbReference type="GO" id="GO:0009897">
    <property type="term" value="C:external side of plasma membrane"/>
    <property type="evidence" value="ECO:0007669"/>
    <property type="project" value="TreeGrafter"/>
</dbReference>
<dbReference type="InterPro" id="IPR050488">
    <property type="entry name" value="Ig_Fc_receptor"/>
</dbReference>
<keyword evidence="5" id="KW-1185">Reference proteome</keyword>
<evidence type="ECO:0000256" key="1">
    <source>
        <dbReference type="ARBA" id="ARBA00022729"/>
    </source>
</evidence>
<proteinExistence type="predicted"/>
<dbReference type="PANTHER" id="PTHR11481">
    <property type="entry name" value="IMMUNOGLOBULIN FC RECEPTOR"/>
    <property type="match status" value="1"/>
</dbReference>
<evidence type="ECO:0000313" key="4">
    <source>
        <dbReference type="Ensembl" id="ENSZALP00000000467.1"/>
    </source>
</evidence>
<dbReference type="SMART" id="SM00408">
    <property type="entry name" value="IGc2"/>
    <property type="match status" value="1"/>
</dbReference>
<dbReference type="InterPro" id="IPR003599">
    <property type="entry name" value="Ig_sub"/>
</dbReference>
<dbReference type="AlphaFoldDB" id="A0A8D2M078"/>
<feature type="domain" description="Ig-like" evidence="3">
    <location>
        <begin position="127"/>
        <end position="194"/>
    </location>
</feature>
<dbReference type="InterPro" id="IPR036179">
    <property type="entry name" value="Ig-like_dom_sf"/>
</dbReference>
<keyword evidence="1" id="KW-0732">Signal</keyword>
<keyword evidence="2" id="KW-1015">Disulfide bond</keyword>
<dbReference type="Gene3D" id="2.60.40.10">
    <property type="entry name" value="Immunoglobulins"/>
    <property type="match status" value="3"/>
</dbReference>
<dbReference type="SUPFAM" id="SSF48726">
    <property type="entry name" value="Immunoglobulin"/>
    <property type="match status" value="3"/>
</dbReference>
<accession>A0A8D2M078</accession>
<dbReference type="Ensembl" id="ENSZALT00000000781.1">
    <property type="protein sequence ID" value="ENSZALP00000000467.1"/>
    <property type="gene ID" value="ENSZALG00000000548.1"/>
</dbReference>
<dbReference type="SMART" id="SM00409">
    <property type="entry name" value="IG"/>
    <property type="match status" value="1"/>
</dbReference>
<dbReference type="Proteomes" id="UP000694413">
    <property type="component" value="Unassembled WGS sequence"/>
</dbReference>
<evidence type="ECO:0000313" key="5">
    <source>
        <dbReference type="Proteomes" id="UP000694413"/>
    </source>
</evidence>
<dbReference type="PROSITE" id="PS50835">
    <property type="entry name" value="IG_LIKE"/>
    <property type="match status" value="3"/>
</dbReference>
<reference evidence="4" key="2">
    <citation type="submission" date="2025-09" db="UniProtKB">
        <authorList>
            <consortium name="Ensembl"/>
        </authorList>
    </citation>
    <scope>IDENTIFICATION</scope>
</reference>
<protein>
    <recommendedName>
        <fullName evidence="3">Ig-like domain-containing protein</fullName>
    </recommendedName>
</protein>
<dbReference type="InterPro" id="IPR013783">
    <property type="entry name" value="Ig-like_fold"/>
</dbReference>
<dbReference type="InterPro" id="IPR007110">
    <property type="entry name" value="Ig-like_dom"/>
</dbReference>
<evidence type="ECO:0000256" key="2">
    <source>
        <dbReference type="ARBA" id="ARBA00023157"/>
    </source>
</evidence>
<reference evidence="4" key="1">
    <citation type="submission" date="2025-08" db="UniProtKB">
        <authorList>
            <consortium name="Ensembl"/>
        </authorList>
    </citation>
    <scope>IDENTIFICATION</scope>
</reference>
<feature type="domain" description="Ig-like" evidence="3">
    <location>
        <begin position="43"/>
        <end position="106"/>
    </location>
</feature>
<dbReference type="Pfam" id="PF13927">
    <property type="entry name" value="Ig_3"/>
    <property type="match status" value="1"/>
</dbReference>
<sequence length="329" mass="36208">MELFSIFLNIENGPVKLVRNGKMLIWNLVLPILVLAGWCPLSPAGTQTTWIIVKPPWIPAVLWDRVTLTCQGLGTSSATTWYKDGRRWGQQGRDCLTVTEKGAYECNRPGSGLSLPMRVLDGSTCSPDWLVLQVPARPLMEGDMVTLRCRGRWNKLITWMSFYHEEKQLVELQNGTELTLFPLQLHHSGRYRCREWVLKDREWVVSAPVTVTVHGENPTASTPTPLQPIPKDLGSLSPLPPISCPELLPVQVLEGPPDPVSVPAVPVANATITPSPLSHQVRAGDPVTLHCSVQVGSAPVTFTWLHNGQEVARGPLLDLRAIDVGHSGT</sequence>
<evidence type="ECO:0000259" key="3">
    <source>
        <dbReference type="PROSITE" id="PS50835"/>
    </source>
</evidence>
<feature type="domain" description="Ig-like" evidence="3">
    <location>
        <begin position="263"/>
        <end position="329"/>
    </location>
</feature>
<dbReference type="PANTHER" id="PTHR11481:SF64">
    <property type="entry name" value="FC RECEPTOR-LIKE PROTEIN 4"/>
    <property type="match status" value="1"/>
</dbReference>
<dbReference type="GO" id="GO:0006955">
    <property type="term" value="P:immune response"/>
    <property type="evidence" value="ECO:0007669"/>
    <property type="project" value="TreeGrafter"/>
</dbReference>
<name>A0A8D2M078_ZONAL</name>
<organism evidence="4 5">
    <name type="scientific">Zonotrichia albicollis</name>
    <name type="common">White-throated sparrow</name>
    <name type="synonym">Fringilla albicollis</name>
    <dbReference type="NCBI Taxonomy" id="44394"/>
    <lineage>
        <taxon>Eukaryota</taxon>
        <taxon>Metazoa</taxon>
        <taxon>Chordata</taxon>
        <taxon>Craniata</taxon>
        <taxon>Vertebrata</taxon>
        <taxon>Euteleostomi</taxon>
        <taxon>Archelosauria</taxon>
        <taxon>Archosauria</taxon>
        <taxon>Dinosauria</taxon>
        <taxon>Saurischia</taxon>
        <taxon>Theropoda</taxon>
        <taxon>Coelurosauria</taxon>
        <taxon>Aves</taxon>
        <taxon>Neognathae</taxon>
        <taxon>Neoaves</taxon>
        <taxon>Telluraves</taxon>
        <taxon>Australaves</taxon>
        <taxon>Passeriformes</taxon>
        <taxon>Passerellidae</taxon>
        <taxon>Zonotrichia</taxon>
    </lineage>
</organism>
<dbReference type="InterPro" id="IPR003598">
    <property type="entry name" value="Ig_sub2"/>
</dbReference>
<dbReference type="GO" id="GO:0007166">
    <property type="term" value="P:cell surface receptor signaling pathway"/>
    <property type="evidence" value="ECO:0007669"/>
    <property type="project" value="TreeGrafter"/>
</dbReference>
<dbReference type="GO" id="GO:0004888">
    <property type="term" value="F:transmembrane signaling receptor activity"/>
    <property type="evidence" value="ECO:0007669"/>
    <property type="project" value="TreeGrafter"/>
</dbReference>